<dbReference type="InterPro" id="IPR043128">
    <property type="entry name" value="Rev_trsase/Diguanyl_cyclase"/>
</dbReference>
<comment type="caution">
    <text evidence="3">The sequence shown here is derived from an EMBL/GenBank/DDBJ whole genome shotgun (WGS) entry which is preliminary data.</text>
</comment>
<dbReference type="PANTHER" id="PTHR24559:SF444">
    <property type="entry name" value="REVERSE TRANSCRIPTASE DOMAIN-CONTAINING PROTEIN"/>
    <property type="match status" value="1"/>
</dbReference>
<dbReference type="InterPro" id="IPR000477">
    <property type="entry name" value="RT_dom"/>
</dbReference>
<feature type="domain" description="Reverse transcriptase" evidence="2">
    <location>
        <begin position="144"/>
        <end position="254"/>
    </location>
</feature>
<dbReference type="Pfam" id="PF00078">
    <property type="entry name" value="RVT_1"/>
    <property type="match status" value="1"/>
</dbReference>
<accession>A0ABR2U1N6</accession>
<dbReference type="Proteomes" id="UP001396334">
    <property type="component" value="Unassembled WGS sequence"/>
</dbReference>
<dbReference type="SUPFAM" id="SSF56672">
    <property type="entry name" value="DNA/RNA polymerases"/>
    <property type="match status" value="1"/>
</dbReference>
<dbReference type="Gene3D" id="3.30.70.270">
    <property type="match status" value="1"/>
</dbReference>
<evidence type="ECO:0000259" key="2">
    <source>
        <dbReference type="Pfam" id="PF00078"/>
    </source>
</evidence>
<dbReference type="PANTHER" id="PTHR24559">
    <property type="entry name" value="TRANSPOSON TY3-I GAG-POL POLYPROTEIN"/>
    <property type="match status" value="1"/>
</dbReference>
<dbReference type="InterPro" id="IPR053134">
    <property type="entry name" value="RNA-dir_DNA_polymerase"/>
</dbReference>
<gene>
    <name evidence="3" type="ORF">V6N11_071880</name>
</gene>
<protein>
    <recommendedName>
        <fullName evidence="2">Reverse transcriptase domain-containing protein</fullName>
    </recommendedName>
</protein>
<feature type="region of interest" description="Disordered" evidence="1">
    <location>
        <begin position="124"/>
        <end position="158"/>
    </location>
</feature>
<dbReference type="Gene3D" id="2.40.70.10">
    <property type="entry name" value="Acid Proteases"/>
    <property type="match status" value="1"/>
</dbReference>
<dbReference type="InterPro" id="IPR021109">
    <property type="entry name" value="Peptidase_aspartic_dom_sf"/>
</dbReference>
<dbReference type="InterPro" id="IPR043502">
    <property type="entry name" value="DNA/RNA_pol_sf"/>
</dbReference>
<evidence type="ECO:0000313" key="4">
    <source>
        <dbReference type="Proteomes" id="UP001396334"/>
    </source>
</evidence>
<dbReference type="EMBL" id="JBBPBN010000003">
    <property type="protein sequence ID" value="KAK9043544.1"/>
    <property type="molecule type" value="Genomic_DNA"/>
</dbReference>
<keyword evidence="4" id="KW-1185">Reference proteome</keyword>
<dbReference type="Gene3D" id="3.10.10.10">
    <property type="entry name" value="HIV Type 1 Reverse Transcriptase, subunit A, domain 1"/>
    <property type="match status" value="1"/>
</dbReference>
<name>A0ABR2U1N6_9ROSI</name>
<dbReference type="CDD" id="cd01647">
    <property type="entry name" value="RT_LTR"/>
    <property type="match status" value="1"/>
</dbReference>
<evidence type="ECO:0000313" key="3">
    <source>
        <dbReference type="EMBL" id="KAK9043544.1"/>
    </source>
</evidence>
<reference evidence="3 4" key="1">
    <citation type="journal article" date="2024" name="G3 (Bethesda)">
        <title>Genome assembly of Hibiscus sabdariffa L. provides insights into metabolisms of medicinal natural products.</title>
        <authorList>
            <person name="Kim T."/>
        </authorList>
    </citation>
    <scope>NUCLEOTIDE SEQUENCE [LARGE SCALE GENOMIC DNA]</scope>
    <source>
        <strain evidence="3">TK-2024</strain>
        <tissue evidence="3">Old leaves</tissue>
    </source>
</reference>
<organism evidence="3 4">
    <name type="scientific">Hibiscus sabdariffa</name>
    <name type="common">roselle</name>
    <dbReference type="NCBI Taxonomy" id="183260"/>
    <lineage>
        <taxon>Eukaryota</taxon>
        <taxon>Viridiplantae</taxon>
        <taxon>Streptophyta</taxon>
        <taxon>Embryophyta</taxon>
        <taxon>Tracheophyta</taxon>
        <taxon>Spermatophyta</taxon>
        <taxon>Magnoliopsida</taxon>
        <taxon>eudicotyledons</taxon>
        <taxon>Gunneridae</taxon>
        <taxon>Pentapetalae</taxon>
        <taxon>rosids</taxon>
        <taxon>malvids</taxon>
        <taxon>Malvales</taxon>
        <taxon>Malvaceae</taxon>
        <taxon>Malvoideae</taxon>
        <taxon>Hibiscus</taxon>
    </lineage>
</organism>
<evidence type="ECO:0000256" key="1">
    <source>
        <dbReference type="SAM" id="MobiDB-lite"/>
    </source>
</evidence>
<sequence length="288" mass="32291">MASRKSRIGEFETTAATETCLAMMHNNVPAKKTDPGSFIIPCSIGHNYSTKALCDPGVSINLMPKSVFQKLGIGEAKPTTVMLQLRDHSTMKHPVDSEDCQMIEATTEFNPDTEITYLSRKHPINLGDLNKDPDDPQNQTNPETGYNKIDIAPEDQSKTTFTGPYGTFAFRRMPFGLCNTPATFQRCMTTIFSDMNEDCLEIFMDDISIFGDDFTSCLSNLEQVLTRCKETNLMLNWEKCHFMVDEGIVLGHKISYRRLEVDRAKIDVIRKLPPPTTVNGICSFLGHA</sequence>
<proteinExistence type="predicted"/>